<evidence type="ECO:0000256" key="2">
    <source>
        <dbReference type="ARBA" id="ARBA00022664"/>
    </source>
</evidence>
<evidence type="ECO:0000256" key="6">
    <source>
        <dbReference type="ARBA" id="ARBA00023187"/>
    </source>
</evidence>
<feature type="domain" description="HTH myb-type" evidence="11">
    <location>
        <begin position="2"/>
        <end position="53"/>
    </location>
</feature>
<feature type="compositionally biased region" description="Basic and acidic residues" evidence="9">
    <location>
        <begin position="107"/>
        <end position="124"/>
    </location>
</feature>
<evidence type="ECO:0000256" key="1">
    <source>
        <dbReference type="ARBA" id="ARBA00010506"/>
    </source>
</evidence>
<dbReference type="InterPro" id="IPR047242">
    <property type="entry name" value="CDC5L/Cef1"/>
</dbReference>
<reference evidence="12 13" key="3">
    <citation type="journal article" date="2016" name="Sci. Rep.">
        <title>Genome-wide diversity and gene expression profiling of Babesia microti isolates identify polymorphic genes that mediate host-pathogen interactions.</title>
        <authorList>
            <person name="Silva J.C."/>
            <person name="Cornillot E."/>
            <person name="McCracken C."/>
            <person name="Usmani-Brown S."/>
            <person name="Dwivedi A."/>
            <person name="Ifeonu O.O."/>
            <person name="Crabtree J."/>
            <person name="Gotia H.T."/>
            <person name="Virji A.Z."/>
            <person name="Reynes C."/>
            <person name="Colinge J."/>
            <person name="Kumar V."/>
            <person name="Lawres L."/>
            <person name="Pazzi J.E."/>
            <person name="Pablo J.V."/>
            <person name="Hung C."/>
            <person name="Brancato J."/>
            <person name="Kumari P."/>
            <person name="Orvis J."/>
            <person name="Tretina K."/>
            <person name="Chibucos M."/>
            <person name="Ott S."/>
            <person name="Sadzewicz L."/>
            <person name="Sengamalay N."/>
            <person name="Shetty A.C."/>
            <person name="Su Q."/>
            <person name="Tallon L."/>
            <person name="Fraser C.M."/>
            <person name="Frutos R."/>
            <person name="Molina D.M."/>
            <person name="Krause P.J."/>
            <person name="Ben Mamoun C."/>
        </authorList>
    </citation>
    <scope>NUCLEOTIDE SEQUENCE [LARGE SCALE GENOMIC DNA]</scope>
    <source>
        <strain evidence="12 13">RI</strain>
    </source>
</reference>
<evidence type="ECO:0000256" key="5">
    <source>
        <dbReference type="ARBA" id="ARBA00023125"/>
    </source>
</evidence>
<dbReference type="PANTHER" id="PTHR45885:SF1">
    <property type="entry name" value="CELL DIVISION CYCLE 5-LIKE PROTEIN"/>
    <property type="match status" value="1"/>
</dbReference>
<evidence type="ECO:0000313" key="12">
    <source>
        <dbReference type="EMBL" id="SJK86327.1"/>
    </source>
</evidence>
<dbReference type="Proteomes" id="UP000002899">
    <property type="component" value="Chromosome III"/>
</dbReference>
<dbReference type="InterPro" id="IPR017930">
    <property type="entry name" value="Myb_dom"/>
</dbReference>
<dbReference type="FunFam" id="1.10.10.60:FF:000021">
    <property type="entry name" value="CDC5 cell division cycle 5-like"/>
    <property type="match status" value="1"/>
</dbReference>
<feature type="coiled-coil region" evidence="8">
    <location>
        <begin position="643"/>
        <end position="677"/>
    </location>
</feature>
<evidence type="ECO:0000313" key="13">
    <source>
        <dbReference type="Proteomes" id="UP000002899"/>
    </source>
</evidence>
<gene>
    <name evidence="12" type="ORF">BMR1_03g01265</name>
</gene>
<dbReference type="Gene3D" id="1.10.10.60">
    <property type="entry name" value="Homeodomain-like"/>
    <property type="match status" value="2"/>
</dbReference>
<keyword evidence="4" id="KW-0677">Repeat</keyword>
<feature type="domain" description="Myb-like" evidence="10">
    <location>
        <begin position="54"/>
        <end position="103"/>
    </location>
</feature>
<comment type="similarity">
    <text evidence="1">Belongs to the CEF1 family.</text>
</comment>
<dbReference type="SUPFAM" id="SSF46689">
    <property type="entry name" value="Homeodomain-like"/>
    <property type="match status" value="1"/>
</dbReference>
<dbReference type="GO" id="GO:0000398">
    <property type="term" value="P:mRNA splicing, via spliceosome"/>
    <property type="evidence" value="ECO:0007669"/>
    <property type="project" value="InterPro"/>
</dbReference>
<keyword evidence="2" id="KW-0507">mRNA processing</keyword>
<feature type="region of interest" description="Disordered" evidence="9">
    <location>
        <begin position="107"/>
        <end position="141"/>
    </location>
</feature>
<evidence type="ECO:0000256" key="4">
    <source>
        <dbReference type="ARBA" id="ARBA00022737"/>
    </source>
</evidence>
<dbReference type="PROSITE" id="PS50090">
    <property type="entry name" value="MYB_LIKE"/>
    <property type="match status" value="2"/>
</dbReference>
<protein>
    <submittedName>
        <fullName evidence="12">Pre-mRNA-splicing factor CDC5/CEF1</fullName>
    </submittedName>
</protein>
<dbReference type="RefSeq" id="XP_021338498.1">
    <property type="nucleotide sequence ID" value="XM_021481916.1"/>
</dbReference>
<dbReference type="Pfam" id="PF00249">
    <property type="entry name" value="Myb_DNA-binding"/>
    <property type="match status" value="2"/>
</dbReference>
<keyword evidence="13" id="KW-1185">Reference proteome</keyword>
<feature type="domain" description="Myb-like" evidence="10">
    <location>
        <begin position="2"/>
        <end position="53"/>
    </location>
</feature>
<organism evidence="12 13">
    <name type="scientific">Babesia microti (strain RI)</name>
    <dbReference type="NCBI Taxonomy" id="1133968"/>
    <lineage>
        <taxon>Eukaryota</taxon>
        <taxon>Sar</taxon>
        <taxon>Alveolata</taxon>
        <taxon>Apicomplexa</taxon>
        <taxon>Aconoidasida</taxon>
        <taxon>Piroplasmida</taxon>
        <taxon>Babesiidae</taxon>
        <taxon>Babesia</taxon>
    </lineage>
</organism>
<dbReference type="GeneID" id="24424887"/>
<name>A0A1R4ABE0_BABMR</name>
<dbReference type="InterPro" id="IPR047240">
    <property type="entry name" value="SANT_CDC5L_II"/>
</dbReference>
<dbReference type="PROSITE" id="PS51294">
    <property type="entry name" value="HTH_MYB"/>
    <property type="match status" value="2"/>
</dbReference>
<keyword evidence="3" id="KW-0747">Spliceosome</keyword>
<dbReference type="GO" id="GO:0005681">
    <property type="term" value="C:spliceosomal complex"/>
    <property type="evidence" value="ECO:0007669"/>
    <property type="project" value="UniProtKB-KW"/>
</dbReference>
<dbReference type="OrthoDB" id="1410009at2759"/>
<keyword evidence="7" id="KW-0539">Nucleus</keyword>
<dbReference type="InterPro" id="IPR021786">
    <property type="entry name" value="Cdc5p/Cef1_C"/>
</dbReference>
<dbReference type="CDD" id="cd11659">
    <property type="entry name" value="SANT_CDC5_II"/>
    <property type="match status" value="1"/>
</dbReference>
<dbReference type="SMART" id="SM00717">
    <property type="entry name" value="SANT"/>
    <property type="match status" value="2"/>
</dbReference>
<dbReference type="InterPro" id="IPR009057">
    <property type="entry name" value="Homeodomain-like_sf"/>
</dbReference>
<evidence type="ECO:0000259" key="10">
    <source>
        <dbReference type="PROSITE" id="PS50090"/>
    </source>
</evidence>
<reference evidence="12 13" key="1">
    <citation type="journal article" date="2012" name="Nucleic Acids Res.">
        <title>Sequencing of the smallest Apicomplexan genome from the human pathogen Babesia microti.</title>
        <authorList>
            <person name="Cornillot E."/>
            <person name="Hadj-Kaddour K."/>
            <person name="Dassouli A."/>
            <person name="Noel B."/>
            <person name="Ranwez V."/>
            <person name="Vacherie B."/>
            <person name="Augagneur Y."/>
            <person name="Bres V."/>
            <person name="Duclos A."/>
            <person name="Randazzo S."/>
            <person name="Carcy B."/>
            <person name="Debierre-Grockiego F."/>
            <person name="Delbecq S."/>
            <person name="Moubri-Menage K."/>
            <person name="Shams-Eldin H."/>
            <person name="Usmani-Brown S."/>
            <person name="Bringaud F."/>
            <person name="Wincker P."/>
            <person name="Vivares C.P."/>
            <person name="Schwarz R.T."/>
            <person name="Schetters T.P."/>
            <person name="Krause P.J."/>
            <person name="Gorenflot A."/>
            <person name="Berry V."/>
            <person name="Barbe V."/>
            <person name="Ben Mamoun C."/>
        </authorList>
    </citation>
    <scope>NUCLEOTIDE SEQUENCE [LARGE SCALE GENOMIC DNA]</scope>
    <source>
        <strain evidence="12 13">RI</strain>
    </source>
</reference>
<dbReference type="KEGG" id="bmic:BMR1_03g01265"/>
<dbReference type="EMBL" id="LN871598">
    <property type="protein sequence ID" value="SJK86327.1"/>
    <property type="molecule type" value="Genomic_DNA"/>
</dbReference>
<dbReference type="AlphaFoldDB" id="A0A1R4ABE0"/>
<keyword evidence="5" id="KW-0238">DNA-binding</keyword>
<feature type="domain" description="HTH myb-type" evidence="11">
    <location>
        <begin position="54"/>
        <end position="107"/>
    </location>
</feature>
<dbReference type="VEuPathDB" id="PiroplasmaDB:BMR1_03g01265"/>
<evidence type="ECO:0000256" key="9">
    <source>
        <dbReference type="SAM" id="MobiDB-lite"/>
    </source>
</evidence>
<evidence type="ECO:0000256" key="7">
    <source>
        <dbReference type="ARBA" id="ARBA00023242"/>
    </source>
</evidence>
<keyword evidence="8" id="KW-0175">Coiled coil</keyword>
<sequence>MRIQVKGGVWKNSEDEVLKAAVMKYGLNNWSRVASLLVRKSSKQCKARWYEWLSPYVRKTEWTREEEEKLLHLAKLFPTQWRTIGPLVGRTAYQCLEHYERLLDKAQGRENEDGYDPRKLKPGEIDPFPETKPSMADPVDMDDDEKEMLAEARARLANTQGKKAKRKAREKMLEHTRRLAGLQKRRELLAAGITTGMPRLKKIRIDYEKEVPLEQKPPVGFYPVGEDEKPEVDVATANAGLVQLEAQRRDDEMAKFKKDDLRKLKRLQEENLPAALEIFEKHNPFSQMKRSKLLLPEPQIADDEMVEIVKMGVNVSNITAGLDDSATVSSFVPPRTPLKGDAIMTQARNAAILGSMQTPLEGGTNPMLSEPGTPMGAARTPNVIGQIWGSTPFGAQNSISGTPFRGTPFRDNESVATDMDPIGAKARLDMAKLHVRASIANLPAPTSEIEIDLPSVVLPENKTDEEVDKGAIKQVKSSAIELNLPRPFIFSSIVIENQYDRNSNPEAFIIEQEINNEMFKLLANDSITYPQKGAVPAQEVPDLDDFDPEIKEKAKELLQSEHKRVYEYQLQNGLSIELSIDQWMESYSSIIYSTNQKKYCFDQSILEQERLDSRKLYCSRLLKHVKIASHRCTQLEKRYLVYTRGYKAKVEELETAIDNLHNNLADLKRKIELVSGDRDIHFAEVVKKRELNKLESEEEFHAHLQAKYRLLKCL</sequence>
<accession>A0A1R4ABE0</accession>
<reference evidence="12 13" key="2">
    <citation type="journal article" date="2013" name="PLoS ONE">
        <title>Whole genome mapping and re-organization of the nuclear and mitochondrial genomes of Babesia microti isolates.</title>
        <authorList>
            <person name="Cornillot E."/>
            <person name="Dassouli A."/>
            <person name="Garg A."/>
            <person name="Pachikara N."/>
            <person name="Randazzo S."/>
            <person name="Depoix D."/>
            <person name="Carcy B."/>
            <person name="Delbecq S."/>
            <person name="Frutos R."/>
            <person name="Silva J.C."/>
            <person name="Sutton R."/>
            <person name="Krause P.J."/>
            <person name="Mamoun C.B."/>
        </authorList>
    </citation>
    <scope>NUCLEOTIDE SEQUENCE [LARGE SCALE GENOMIC DNA]</scope>
    <source>
        <strain evidence="12 13">RI</strain>
    </source>
</reference>
<evidence type="ECO:0000259" key="11">
    <source>
        <dbReference type="PROSITE" id="PS51294"/>
    </source>
</evidence>
<dbReference type="GO" id="GO:0003677">
    <property type="term" value="F:DNA binding"/>
    <property type="evidence" value="ECO:0007669"/>
    <property type="project" value="UniProtKB-KW"/>
</dbReference>
<proteinExistence type="inferred from homology"/>
<dbReference type="GO" id="GO:0000974">
    <property type="term" value="C:Prp19 complex"/>
    <property type="evidence" value="ECO:0007669"/>
    <property type="project" value="InterPro"/>
</dbReference>
<evidence type="ECO:0000256" key="3">
    <source>
        <dbReference type="ARBA" id="ARBA00022728"/>
    </source>
</evidence>
<keyword evidence="6" id="KW-0508">mRNA splicing</keyword>
<evidence type="ECO:0000256" key="8">
    <source>
        <dbReference type="SAM" id="Coils"/>
    </source>
</evidence>
<dbReference type="Pfam" id="PF11831">
    <property type="entry name" value="Myb_Cef"/>
    <property type="match status" value="1"/>
</dbReference>
<dbReference type="CDD" id="cd00167">
    <property type="entry name" value="SANT"/>
    <property type="match status" value="1"/>
</dbReference>
<dbReference type="PANTHER" id="PTHR45885">
    <property type="entry name" value="CELL DIVISION CYCLE 5-LIKE PROTEIN"/>
    <property type="match status" value="1"/>
</dbReference>
<dbReference type="InterPro" id="IPR001005">
    <property type="entry name" value="SANT/Myb"/>
</dbReference>